<evidence type="ECO:0000313" key="3">
    <source>
        <dbReference type="Proteomes" id="UP000198891"/>
    </source>
</evidence>
<evidence type="ECO:0000313" key="2">
    <source>
        <dbReference type="EMBL" id="SDZ41242.1"/>
    </source>
</evidence>
<accession>A0A1H3STF0</accession>
<dbReference type="Proteomes" id="UP000198891">
    <property type="component" value="Unassembled WGS sequence"/>
</dbReference>
<feature type="coiled-coil region" evidence="1">
    <location>
        <begin position="316"/>
        <end position="378"/>
    </location>
</feature>
<keyword evidence="1" id="KW-0175">Coiled coil</keyword>
<keyword evidence="2" id="KW-0808">Transferase</keyword>
<dbReference type="AlphaFoldDB" id="A0A1H3STF0"/>
<reference evidence="2 3" key="1">
    <citation type="submission" date="2016-10" db="EMBL/GenBank/DDBJ databases">
        <authorList>
            <person name="de Groot N.N."/>
        </authorList>
    </citation>
    <scope>NUCLEOTIDE SEQUENCE [LARGE SCALE GENOMIC DNA]</scope>
    <source>
        <strain evidence="2 3">CGMCC 4.3491</strain>
    </source>
</reference>
<protein>
    <submittedName>
        <fullName evidence="2">Glycosyl transferase family 2</fullName>
    </submittedName>
</protein>
<sequence length="389" mass="43561">MKLAMTLMVRDEADIISAMIDHHLAQGVDTIIVTDNGSVDGTTAILEEYSARGLIDLRHDPVQRKQQWSVVTAMARDAYTLHQADWVLNADADEFWLPRDRSRTLKEVFSEIPKSYQSFPVPVVNLTGRPAATGSGLQRLVYRDERPTDALHEVGIRAHPTSDAPHIGSADVHVSQGNHEVSLESRGRPGEGLEIEVLHLPWRSWSQYRNKVEATGLAYESNPGLAPSPNHHGMRDYARLKAGILLPYYLLRHPDAEELRAGEAAGSFTRETVLAERLTSPVADTGIDAADLALQEHLAPALRDAESRVYSINDRLDAASGTIQELRDELDRVRADRERIDYDRAQYLHGRDEAQRTIDQLNERIAEFEARRAVKLSNGLRTILRRPGQ</sequence>
<dbReference type="SUPFAM" id="SSF53448">
    <property type="entry name" value="Nucleotide-diphospho-sugar transferases"/>
    <property type="match status" value="1"/>
</dbReference>
<dbReference type="InterPro" id="IPR029044">
    <property type="entry name" value="Nucleotide-diphossugar_trans"/>
</dbReference>
<keyword evidence="3" id="KW-1185">Reference proteome</keyword>
<proteinExistence type="predicted"/>
<name>A0A1H3STF0_9MICO</name>
<dbReference type="GO" id="GO:0016740">
    <property type="term" value="F:transferase activity"/>
    <property type="evidence" value="ECO:0007669"/>
    <property type="project" value="UniProtKB-KW"/>
</dbReference>
<organism evidence="2 3">
    <name type="scientific">Herbiconiux ginsengi</name>
    <dbReference type="NCBI Taxonomy" id="381665"/>
    <lineage>
        <taxon>Bacteria</taxon>
        <taxon>Bacillati</taxon>
        <taxon>Actinomycetota</taxon>
        <taxon>Actinomycetes</taxon>
        <taxon>Micrococcales</taxon>
        <taxon>Microbacteriaceae</taxon>
        <taxon>Herbiconiux</taxon>
    </lineage>
</organism>
<dbReference type="STRING" id="381665.SAMN05216554_3680"/>
<evidence type="ECO:0000256" key="1">
    <source>
        <dbReference type="SAM" id="Coils"/>
    </source>
</evidence>
<dbReference type="Pfam" id="PF13704">
    <property type="entry name" value="Glyco_tranf_2_4"/>
    <property type="match status" value="1"/>
</dbReference>
<dbReference type="EMBL" id="FNPZ01000004">
    <property type="protein sequence ID" value="SDZ41242.1"/>
    <property type="molecule type" value="Genomic_DNA"/>
</dbReference>
<gene>
    <name evidence="2" type="ORF">SAMN05216554_3680</name>
</gene>
<dbReference type="Gene3D" id="3.90.550.10">
    <property type="entry name" value="Spore Coat Polysaccharide Biosynthesis Protein SpsA, Chain A"/>
    <property type="match status" value="1"/>
</dbReference>